<gene>
    <name evidence="1" type="ORF">AVEN_218653_1</name>
</gene>
<dbReference type="EMBL" id="BGPR01000051">
    <property type="protein sequence ID" value="GBL86907.1"/>
    <property type="molecule type" value="Genomic_DNA"/>
</dbReference>
<dbReference type="Proteomes" id="UP000499080">
    <property type="component" value="Unassembled WGS sequence"/>
</dbReference>
<dbReference type="AlphaFoldDB" id="A0A4Y2B525"/>
<reference evidence="1 2" key="1">
    <citation type="journal article" date="2019" name="Sci. Rep.">
        <title>Orb-weaving spider Araneus ventricosus genome elucidates the spidroin gene catalogue.</title>
        <authorList>
            <person name="Kono N."/>
            <person name="Nakamura H."/>
            <person name="Ohtoshi R."/>
            <person name="Moran D.A.P."/>
            <person name="Shinohara A."/>
            <person name="Yoshida Y."/>
            <person name="Fujiwara M."/>
            <person name="Mori M."/>
            <person name="Tomita M."/>
            <person name="Arakawa K."/>
        </authorList>
    </citation>
    <scope>NUCLEOTIDE SEQUENCE [LARGE SCALE GENOMIC DNA]</scope>
</reference>
<organism evidence="1 2">
    <name type="scientific">Araneus ventricosus</name>
    <name type="common">Orbweaver spider</name>
    <name type="synonym">Epeira ventricosa</name>
    <dbReference type="NCBI Taxonomy" id="182803"/>
    <lineage>
        <taxon>Eukaryota</taxon>
        <taxon>Metazoa</taxon>
        <taxon>Ecdysozoa</taxon>
        <taxon>Arthropoda</taxon>
        <taxon>Chelicerata</taxon>
        <taxon>Arachnida</taxon>
        <taxon>Araneae</taxon>
        <taxon>Araneomorphae</taxon>
        <taxon>Entelegynae</taxon>
        <taxon>Araneoidea</taxon>
        <taxon>Araneidae</taxon>
        <taxon>Araneus</taxon>
    </lineage>
</organism>
<sequence length="111" mass="12831">MGVLSWIGIELTLTMKKIISARTDTQAKKLRLKSPPVSLAMEQLRSTNRRKKVTDCIFSHLLTGIIQKLVDELQLGWMLNANTIVLLNWHSFCELRRLKKSLHIKRKGCYI</sequence>
<accession>A0A4Y2B525</accession>
<evidence type="ECO:0000313" key="1">
    <source>
        <dbReference type="EMBL" id="GBL86907.1"/>
    </source>
</evidence>
<keyword evidence="2" id="KW-1185">Reference proteome</keyword>
<comment type="caution">
    <text evidence="1">The sequence shown here is derived from an EMBL/GenBank/DDBJ whole genome shotgun (WGS) entry which is preliminary data.</text>
</comment>
<evidence type="ECO:0000313" key="2">
    <source>
        <dbReference type="Proteomes" id="UP000499080"/>
    </source>
</evidence>
<proteinExistence type="predicted"/>
<name>A0A4Y2B525_ARAVE</name>
<protein>
    <submittedName>
        <fullName evidence="1">Uncharacterized protein</fullName>
    </submittedName>
</protein>